<dbReference type="InterPro" id="IPR036390">
    <property type="entry name" value="WH_DNA-bd_sf"/>
</dbReference>
<comment type="similarity">
    <text evidence="1">Belongs to the LysR transcriptional regulatory family.</text>
</comment>
<name>A0A9E5MLF3_9GAMM</name>
<evidence type="ECO:0000256" key="1">
    <source>
        <dbReference type="ARBA" id="ARBA00009437"/>
    </source>
</evidence>
<dbReference type="InterPro" id="IPR000847">
    <property type="entry name" value="LysR_HTH_N"/>
</dbReference>
<evidence type="ECO:0000259" key="5">
    <source>
        <dbReference type="PROSITE" id="PS50931"/>
    </source>
</evidence>
<keyword evidence="7" id="KW-1185">Reference proteome</keyword>
<proteinExistence type="inferred from homology"/>
<dbReference type="PROSITE" id="PS50931">
    <property type="entry name" value="HTH_LYSR"/>
    <property type="match status" value="1"/>
</dbReference>
<dbReference type="EMBL" id="JAAONZ010000013">
    <property type="protein sequence ID" value="NHO66937.1"/>
    <property type="molecule type" value="Genomic_DNA"/>
</dbReference>
<accession>A0A9E5MLF3</accession>
<dbReference type="RefSeq" id="WP_167188705.1">
    <property type="nucleotide sequence ID" value="NZ_JAAONZ010000013.1"/>
</dbReference>
<reference evidence="6" key="1">
    <citation type="submission" date="2020-03" db="EMBL/GenBank/DDBJ databases">
        <authorList>
            <person name="Guo F."/>
        </authorList>
    </citation>
    <scope>NUCLEOTIDE SEQUENCE</scope>
    <source>
        <strain evidence="6">JCM 30134</strain>
    </source>
</reference>
<dbReference type="PRINTS" id="PR00039">
    <property type="entry name" value="HTHLYSR"/>
</dbReference>
<evidence type="ECO:0000313" key="7">
    <source>
        <dbReference type="Proteomes" id="UP000787472"/>
    </source>
</evidence>
<dbReference type="AlphaFoldDB" id="A0A9E5MLF3"/>
<dbReference type="Gene3D" id="1.10.10.10">
    <property type="entry name" value="Winged helix-like DNA-binding domain superfamily/Winged helix DNA-binding domain"/>
    <property type="match status" value="1"/>
</dbReference>
<comment type="caution">
    <text evidence="6">The sequence shown here is derived from an EMBL/GenBank/DDBJ whole genome shotgun (WGS) entry which is preliminary data.</text>
</comment>
<dbReference type="GO" id="GO:0003677">
    <property type="term" value="F:DNA binding"/>
    <property type="evidence" value="ECO:0007669"/>
    <property type="project" value="UniProtKB-KW"/>
</dbReference>
<dbReference type="InterPro" id="IPR050950">
    <property type="entry name" value="HTH-type_LysR_regulators"/>
</dbReference>
<dbReference type="Pfam" id="PF03466">
    <property type="entry name" value="LysR_substrate"/>
    <property type="match status" value="1"/>
</dbReference>
<evidence type="ECO:0000313" key="6">
    <source>
        <dbReference type="EMBL" id="NHO66937.1"/>
    </source>
</evidence>
<evidence type="ECO:0000256" key="3">
    <source>
        <dbReference type="ARBA" id="ARBA00023125"/>
    </source>
</evidence>
<keyword evidence="4" id="KW-0804">Transcription</keyword>
<dbReference type="Gene3D" id="3.40.190.290">
    <property type="match status" value="1"/>
</dbReference>
<keyword evidence="3" id="KW-0238">DNA-binding</keyword>
<sequence>MSNATLKQIRAFVAVARSNSFAEAAAQINLSQPALSIAIKTLEQSVGGQLLTRTTRAFGLTPEGEEFLPTAKRLLSDWDDALEDLENRFALHTGRITMAAMPSFASNLLPQGLFAYKQQHPHIRVALHDVIAEDVVRMVRAGRAELGISFYPGELDDLNFSPLFEDRFVAVLPNGHPLTRQQDIDIAELAGEDLITLQAPSQVRQLISDLLAQQQLPFAPAFEAHQLITVGRMVANGLGVSIVPALSEQQMLEVNACCRPLRGAGLIRQVGILTRRRYPLSAASQAMMTVLQETFSSPP</sequence>
<dbReference type="SUPFAM" id="SSF46785">
    <property type="entry name" value="Winged helix' DNA-binding domain"/>
    <property type="match status" value="1"/>
</dbReference>
<evidence type="ECO:0000256" key="4">
    <source>
        <dbReference type="ARBA" id="ARBA00023163"/>
    </source>
</evidence>
<dbReference type="InterPro" id="IPR036388">
    <property type="entry name" value="WH-like_DNA-bd_sf"/>
</dbReference>
<dbReference type="SUPFAM" id="SSF53850">
    <property type="entry name" value="Periplasmic binding protein-like II"/>
    <property type="match status" value="1"/>
</dbReference>
<gene>
    <name evidence="6" type="ORF">G8770_15405</name>
</gene>
<keyword evidence="2" id="KW-0805">Transcription regulation</keyword>
<dbReference type="InterPro" id="IPR005119">
    <property type="entry name" value="LysR_subst-bd"/>
</dbReference>
<evidence type="ECO:0000256" key="2">
    <source>
        <dbReference type="ARBA" id="ARBA00023015"/>
    </source>
</evidence>
<dbReference type="Proteomes" id="UP000787472">
    <property type="component" value="Unassembled WGS sequence"/>
</dbReference>
<organism evidence="6 7">
    <name type="scientific">Pseudomaricurvus hydrocarbonicus</name>
    <dbReference type="NCBI Taxonomy" id="1470433"/>
    <lineage>
        <taxon>Bacteria</taxon>
        <taxon>Pseudomonadati</taxon>
        <taxon>Pseudomonadota</taxon>
        <taxon>Gammaproteobacteria</taxon>
        <taxon>Cellvibrionales</taxon>
        <taxon>Cellvibrionaceae</taxon>
        <taxon>Pseudomaricurvus</taxon>
    </lineage>
</organism>
<dbReference type="CDD" id="cd08440">
    <property type="entry name" value="PBP2_LTTR_like_4"/>
    <property type="match status" value="1"/>
</dbReference>
<dbReference type="PANTHER" id="PTHR30419">
    <property type="entry name" value="HTH-TYPE TRANSCRIPTIONAL REGULATOR YBHD"/>
    <property type="match status" value="1"/>
</dbReference>
<dbReference type="Pfam" id="PF00126">
    <property type="entry name" value="HTH_1"/>
    <property type="match status" value="1"/>
</dbReference>
<dbReference type="GO" id="GO:0003700">
    <property type="term" value="F:DNA-binding transcription factor activity"/>
    <property type="evidence" value="ECO:0007669"/>
    <property type="project" value="InterPro"/>
</dbReference>
<dbReference type="PANTHER" id="PTHR30419:SF30">
    <property type="entry name" value="LYSR FAMILY TRANSCRIPTIONAL REGULATOR"/>
    <property type="match status" value="1"/>
</dbReference>
<dbReference type="FunFam" id="1.10.10.10:FF:000001">
    <property type="entry name" value="LysR family transcriptional regulator"/>
    <property type="match status" value="1"/>
</dbReference>
<protein>
    <submittedName>
        <fullName evidence="6">LysR family transcriptional regulator</fullName>
    </submittedName>
</protein>
<feature type="domain" description="HTH lysR-type" evidence="5">
    <location>
        <begin position="1"/>
        <end position="61"/>
    </location>
</feature>
<dbReference type="GO" id="GO:0005829">
    <property type="term" value="C:cytosol"/>
    <property type="evidence" value="ECO:0007669"/>
    <property type="project" value="TreeGrafter"/>
</dbReference>